<dbReference type="PANTHER" id="PTHR43537">
    <property type="entry name" value="TRANSCRIPTIONAL REGULATOR, GNTR FAMILY"/>
    <property type="match status" value="1"/>
</dbReference>
<gene>
    <name evidence="5" type="primary">csiR</name>
    <name evidence="5" type="ORF">NCTC10297_00855</name>
</gene>
<keyword evidence="1" id="KW-0805">Transcription regulation</keyword>
<evidence type="ECO:0000256" key="1">
    <source>
        <dbReference type="ARBA" id="ARBA00023015"/>
    </source>
</evidence>
<organism evidence="5 6">
    <name type="scientific">Moraxella cuniculi</name>
    <dbReference type="NCBI Taxonomy" id="34061"/>
    <lineage>
        <taxon>Bacteria</taxon>
        <taxon>Pseudomonadati</taxon>
        <taxon>Pseudomonadota</taxon>
        <taxon>Gammaproteobacteria</taxon>
        <taxon>Moraxellales</taxon>
        <taxon>Moraxellaceae</taxon>
        <taxon>Moraxella</taxon>
    </lineage>
</organism>
<dbReference type="InterPro" id="IPR036390">
    <property type="entry name" value="WH_DNA-bd_sf"/>
</dbReference>
<sequence length="250" mass="28705">MSAKNFMSDDYNDNDCQDNQRLITRAEHAYQQIQSAIVRGEIAAGSKIIETDLAKTYGISRGPLREAIHRLEAQKLLERTAHVGTRVVCLSLAELNELYQIRANLESLACKLTAEKQDPAVIDELHDILRLHANDENLQQNTDYYPQSLDDDFHYCIIKNSGNTLLAKLLCDELYHLIKMHRIRFARTQGRPKQALEEHRQILSAIACGDGQLAQMLMQRHIMASYQNIREHFAKQSTQHHNQTNQQECL</sequence>
<reference evidence="5 6" key="1">
    <citation type="submission" date="2018-12" db="EMBL/GenBank/DDBJ databases">
        <authorList>
            <consortium name="Pathogen Informatics"/>
        </authorList>
    </citation>
    <scope>NUCLEOTIDE SEQUENCE [LARGE SCALE GENOMIC DNA]</scope>
    <source>
        <strain evidence="5 6">NCTC10297</strain>
    </source>
</reference>
<evidence type="ECO:0000256" key="2">
    <source>
        <dbReference type="ARBA" id="ARBA00023125"/>
    </source>
</evidence>
<dbReference type="InterPro" id="IPR011711">
    <property type="entry name" value="GntR_C"/>
</dbReference>
<dbReference type="KEGG" id="mcun:NCTC10297_00855"/>
<dbReference type="InterPro" id="IPR036388">
    <property type="entry name" value="WH-like_DNA-bd_sf"/>
</dbReference>
<dbReference type="InterPro" id="IPR000524">
    <property type="entry name" value="Tscrpt_reg_HTH_GntR"/>
</dbReference>
<dbReference type="Pfam" id="PF00392">
    <property type="entry name" value="GntR"/>
    <property type="match status" value="1"/>
</dbReference>
<dbReference type="SUPFAM" id="SSF46785">
    <property type="entry name" value="Winged helix' DNA-binding domain"/>
    <property type="match status" value="1"/>
</dbReference>
<dbReference type="Proteomes" id="UP000274100">
    <property type="component" value="Chromosome"/>
</dbReference>
<evidence type="ECO:0000313" key="6">
    <source>
        <dbReference type="Proteomes" id="UP000274100"/>
    </source>
</evidence>
<dbReference type="PROSITE" id="PS50949">
    <property type="entry name" value="HTH_GNTR"/>
    <property type="match status" value="1"/>
</dbReference>
<evidence type="ECO:0000259" key="4">
    <source>
        <dbReference type="PROSITE" id="PS50949"/>
    </source>
</evidence>
<dbReference type="EMBL" id="LR134343">
    <property type="protein sequence ID" value="VEG12905.1"/>
    <property type="molecule type" value="Genomic_DNA"/>
</dbReference>
<dbReference type="SMART" id="SM00895">
    <property type="entry name" value="FCD"/>
    <property type="match status" value="1"/>
</dbReference>
<dbReference type="SMART" id="SM00345">
    <property type="entry name" value="HTH_GNTR"/>
    <property type="match status" value="1"/>
</dbReference>
<accession>A0A448GVX4</accession>
<proteinExistence type="predicted"/>
<dbReference type="Gene3D" id="1.20.120.530">
    <property type="entry name" value="GntR ligand-binding domain-like"/>
    <property type="match status" value="1"/>
</dbReference>
<protein>
    <submittedName>
        <fullName evidence="5">Carbon starvation induced regulator</fullName>
    </submittedName>
</protein>
<feature type="domain" description="HTH gntR-type" evidence="4">
    <location>
        <begin position="23"/>
        <end position="90"/>
    </location>
</feature>
<dbReference type="GO" id="GO:0003700">
    <property type="term" value="F:DNA-binding transcription factor activity"/>
    <property type="evidence" value="ECO:0007669"/>
    <property type="project" value="InterPro"/>
</dbReference>
<evidence type="ECO:0000313" key="5">
    <source>
        <dbReference type="EMBL" id="VEG12905.1"/>
    </source>
</evidence>
<dbReference type="SUPFAM" id="SSF48008">
    <property type="entry name" value="GntR ligand-binding domain-like"/>
    <property type="match status" value="1"/>
</dbReference>
<dbReference type="Pfam" id="PF07729">
    <property type="entry name" value="FCD"/>
    <property type="match status" value="1"/>
</dbReference>
<evidence type="ECO:0000256" key="3">
    <source>
        <dbReference type="ARBA" id="ARBA00023163"/>
    </source>
</evidence>
<dbReference type="CDD" id="cd07377">
    <property type="entry name" value="WHTH_GntR"/>
    <property type="match status" value="1"/>
</dbReference>
<keyword evidence="2" id="KW-0238">DNA-binding</keyword>
<keyword evidence="3" id="KW-0804">Transcription</keyword>
<dbReference type="Gene3D" id="1.10.10.10">
    <property type="entry name" value="Winged helix-like DNA-binding domain superfamily/Winged helix DNA-binding domain"/>
    <property type="match status" value="1"/>
</dbReference>
<dbReference type="GO" id="GO:0003677">
    <property type="term" value="F:DNA binding"/>
    <property type="evidence" value="ECO:0007669"/>
    <property type="project" value="UniProtKB-KW"/>
</dbReference>
<dbReference type="PANTHER" id="PTHR43537:SF49">
    <property type="entry name" value="TRANSCRIPTIONAL REGULATORY PROTEIN"/>
    <property type="match status" value="1"/>
</dbReference>
<dbReference type="AlphaFoldDB" id="A0A448GVX4"/>
<name>A0A448GVX4_9GAMM</name>
<dbReference type="InterPro" id="IPR008920">
    <property type="entry name" value="TF_FadR/GntR_C"/>
</dbReference>